<dbReference type="EMBL" id="MN740247">
    <property type="protein sequence ID" value="QHT95887.1"/>
    <property type="molecule type" value="Genomic_DNA"/>
</dbReference>
<evidence type="ECO:0000313" key="1">
    <source>
        <dbReference type="EMBL" id="QHT95887.1"/>
    </source>
</evidence>
<protein>
    <submittedName>
        <fullName evidence="1">Uncharacterized protein</fullName>
    </submittedName>
</protein>
<name>A0A6C0IVM7_9ZZZZ</name>
<reference evidence="1" key="1">
    <citation type="journal article" date="2020" name="Nature">
        <title>Giant virus diversity and host interactions through global metagenomics.</title>
        <authorList>
            <person name="Schulz F."/>
            <person name="Roux S."/>
            <person name="Paez-Espino D."/>
            <person name="Jungbluth S."/>
            <person name="Walsh D.A."/>
            <person name="Denef V.J."/>
            <person name="McMahon K.D."/>
            <person name="Konstantinidis K.T."/>
            <person name="Eloe-Fadrosh E.A."/>
            <person name="Kyrpides N.C."/>
            <person name="Woyke T."/>
        </authorList>
    </citation>
    <scope>NUCLEOTIDE SEQUENCE</scope>
    <source>
        <strain evidence="1">GVMAG-M-3300024301-20</strain>
    </source>
</reference>
<organism evidence="1">
    <name type="scientific">viral metagenome</name>
    <dbReference type="NCBI Taxonomy" id="1070528"/>
    <lineage>
        <taxon>unclassified sequences</taxon>
        <taxon>metagenomes</taxon>
        <taxon>organismal metagenomes</taxon>
    </lineage>
</organism>
<dbReference type="AlphaFoldDB" id="A0A6C0IVM7"/>
<proteinExistence type="predicted"/>
<accession>A0A6C0IVM7</accession>
<sequence length="113" mass="13472">MTEQIPRNAKGYPSVGQLTTKTRYTRVTKRPIHPFARAIKQINSVYQEDSFEFITSMYKCHYVKSVYPFFVYYFDYVQKNEHSRKDMDDKGLVKTPLAYQTYDPIFLKYNGDN</sequence>